<comment type="caution">
    <text evidence="1">The sequence shown here is derived from an EMBL/GenBank/DDBJ whole genome shotgun (WGS) entry which is preliminary data.</text>
</comment>
<accession>A0ACB7SZP5</accession>
<sequence>MSRIKNRRGSEESLASADDSIDETRSVMSFILSRLPEHVSVPGIPGAAAALSSGGTPSPLADGSNGDGNALSLPTAYPVEVRKLQIPWTAVAAHLPRLLKLLLLVAAHALLVVAFLDAGWDREASGQISLTLS</sequence>
<dbReference type="EMBL" id="CM023482">
    <property type="protein sequence ID" value="KAH6939537.1"/>
    <property type="molecule type" value="Genomic_DNA"/>
</dbReference>
<name>A0ACB7SZP5_HYAAI</name>
<gene>
    <name evidence="1" type="ORF">HPB50_019219</name>
</gene>
<evidence type="ECO:0000313" key="2">
    <source>
        <dbReference type="Proteomes" id="UP000821845"/>
    </source>
</evidence>
<organism evidence="1 2">
    <name type="scientific">Hyalomma asiaticum</name>
    <name type="common">Tick</name>
    <dbReference type="NCBI Taxonomy" id="266040"/>
    <lineage>
        <taxon>Eukaryota</taxon>
        <taxon>Metazoa</taxon>
        <taxon>Ecdysozoa</taxon>
        <taxon>Arthropoda</taxon>
        <taxon>Chelicerata</taxon>
        <taxon>Arachnida</taxon>
        <taxon>Acari</taxon>
        <taxon>Parasitiformes</taxon>
        <taxon>Ixodida</taxon>
        <taxon>Ixodoidea</taxon>
        <taxon>Ixodidae</taxon>
        <taxon>Hyalomminae</taxon>
        <taxon>Hyalomma</taxon>
    </lineage>
</organism>
<reference evidence="1" key="1">
    <citation type="submission" date="2020-05" db="EMBL/GenBank/DDBJ databases">
        <title>Large-scale comparative analyses of tick genomes elucidate their genetic diversity and vector capacities.</title>
        <authorList>
            <person name="Jia N."/>
            <person name="Wang J."/>
            <person name="Shi W."/>
            <person name="Du L."/>
            <person name="Sun Y."/>
            <person name="Zhan W."/>
            <person name="Jiang J."/>
            <person name="Wang Q."/>
            <person name="Zhang B."/>
            <person name="Ji P."/>
            <person name="Sakyi L.B."/>
            <person name="Cui X."/>
            <person name="Yuan T."/>
            <person name="Jiang B."/>
            <person name="Yang W."/>
            <person name="Lam T.T.-Y."/>
            <person name="Chang Q."/>
            <person name="Ding S."/>
            <person name="Wang X."/>
            <person name="Zhu J."/>
            <person name="Ruan X."/>
            <person name="Zhao L."/>
            <person name="Wei J."/>
            <person name="Que T."/>
            <person name="Du C."/>
            <person name="Cheng J."/>
            <person name="Dai P."/>
            <person name="Han X."/>
            <person name="Huang E."/>
            <person name="Gao Y."/>
            <person name="Liu J."/>
            <person name="Shao H."/>
            <person name="Ye R."/>
            <person name="Li L."/>
            <person name="Wei W."/>
            <person name="Wang X."/>
            <person name="Wang C."/>
            <person name="Yang T."/>
            <person name="Huo Q."/>
            <person name="Li W."/>
            <person name="Guo W."/>
            <person name="Chen H."/>
            <person name="Zhou L."/>
            <person name="Ni X."/>
            <person name="Tian J."/>
            <person name="Zhou Y."/>
            <person name="Sheng Y."/>
            <person name="Liu T."/>
            <person name="Pan Y."/>
            <person name="Xia L."/>
            <person name="Li J."/>
            <person name="Zhao F."/>
            <person name="Cao W."/>
        </authorList>
    </citation>
    <scope>NUCLEOTIDE SEQUENCE</scope>
    <source>
        <strain evidence="1">Hyas-2018</strain>
    </source>
</reference>
<evidence type="ECO:0000313" key="1">
    <source>
        <dbReference type="EMBL" id="KAH6939537.1"/>
    </source>
</evidence>
<protein>
    <submittedName>
        <fullName evidence="1">Uncharacterized protein</fullName>
    </submittedName>
</protein>
<keyword evidence="2" id="KW-1185">Reference proteome</keyword>
<proteinExistence type="predicted"/>
<dbReference type="Proteomes" id="UP000821845">
    <property type="component" value="Chromosome 2"/>
</dbReference>